<evidence type="ECO:0000313" key="2">
    <source>
        <dbReference type="EMBL" id="MBA2897406.1"/>
    </source>
</evidence>
<feature type="signal peptide" evidence="1">
    <location>
        <begin position="1"/>
        <end position="24"/>
    </location>
</feature>
<dbReference type="RefSeq" id="WP_181616113.1">
    <property type="nucleotide sequence ID" value="NZ_BAABAM010000013.1"/>
</dbReference>
<dbReference type="Proteomes" id="UP000530928">
    <property type="component" value="Unassembled WGS sequence"/>
</dbReference>
<keyword evidence="3" id="KW-1185">Reference proteome</keyword>
<protein>
    <recommendedName>
        <fullName evidence="4">Secreted protein</fullName>
    </recommendedName>
</protein>
<gene>
    <name evidence="2" type="ORF">HNR30_008804</name>
</gene>
<dbReference type="AlphaFoldDB" id="A0A7W0CU55"/>
<sequence>MKITKALAAVAVALPIAACSSAEAEPPAADLSACALVVEEAGVLFAMPFDAALRPRLLAPSEGAARVDDRLGDCSGRRG</sequence>
<evidence type="ECO:0000313" key="3">
    <source>
        <dbReference type="Proteomes" id="UP000530928"/>
    </source>
</evidence>
<organism evidence="2 3">
    <name type="scientific">Nonomuraea soli</name>
    <dbReference type="NCBI Taxonomy" id="1032476"/>
    <lineage>
        <taxon>Bacteria</taxon>
        <taxon>Bacillati</taxon>
        <taxon>Actinomycetota</taxon>
        <taxon>Actinomycetes</taxon>
        <taxon>Streptosporangiales</taxon>
        <taxon>Streptosporangiaceae</taxon>
        <taxon>Nonomuraea</taxon>
    </lineage>
</organism>
<evidence type="ECO:0008006" key="4">
    <source>
        <dbReference type="Google" id="ProtNLM"/>
    </source>
</evidence>
<name>A0A7W0CU55_9ACTN</name>
<dbReference type="EMBL" id="JACDUR010000011">
    <property type="protein sequence ID" value="MBA2897406.1"/>
    <property type="molecule type" value="Genomic_DNA"/>
</dbReference>
<proteinExistence type="predicted"/>
<comment type="caution">
    <text evidence="2">The sequence shown here is derived from an EMBL/GenBank/DDBJ whole genome shotgun (WGS) entry which is preliminary data.</text>
</comment>
<accession>A0A7W0CU55</accession>
<reference evidence="2 3" key="1">
    <citation type="submission" date="2020-07" db="EMBL/GenBank/DDBJ databases">
        <title>Genomic Encyclopedia of Type Strains, Phase IV (KMG-IV): sequencing the most valuable type-strain genomes for metagenomic binning, comparative biology and taxonomic classification.</title>
        <authorList>
            <person name="Goeker M."/>
        </authorList>
    </citation>
    <scope>NUCLEOTIDE SEQUENCE [LARGE SCALE GENOMIC DNA]</scope>
    <source>
        <strain evidence="2 3">DSM 45533</strain>
    </source>
</reference>
<feature type="chain" id="PRO_5030507047" description="Secreted protein" evidence="1">
    <location>
        <begin position="25"/>
        <end position="79"/>
    </location>
</feature>
<keyword evidence="1" id="KW-0732">Signal</keyword>
<evidence type="ECO:0000256" key="1">
    <source>
        <dbReference type="SAM" id="SignalP"/>
    </source>
</evidence>